<evidence type="ECO:0000313" key="3">
    <source>
        <dbReference type="Proteomes" id="UP000244817"/>
    </source>
</evidence>
<keyword evidence="1" id="KW-0472">Membrane</keyword>
<dbReference type="OrthoDB" id="7876207at2"/>
<sequence length="200" mass="22932">MFKRLCNRLRRFRREDEGSILAEAVIMFPTLFAAMLATFVFFDAFRNQSVNLKANYTIADSISRQSNFITNTYMVNMWNLHRFLTDSNHLTRLRVSIIKYDADTDEHSVVWSRAKGGGDNYDHVPITTIGLNASEIPLMPNNEVLIVVQTEVIYEPNFSIGFGAFAFVNTTYTRHRWSPNNVCYRDTETSGTMYCSGHSA</sequence>
<evidence type="ECO:0000313" key="2">
    <source>
        <dbReference type="EMBL" id="PVA06575.1"/>
    </source>
</evidence>
<evidence type="ECO:0008006" key="4">
    <source>
        <dbReference type="Google" id="ProtNLM"/>
    </source>
</evidence>
<keyword evidence="1" id="KW-0812">Transmembrane</keyword>
<dbReference type="AlphaFoldDB" id="A0A2T7FWM3"/>
<feature type="transmembrane region" description="Helical" evidence="1">
    <location>
        <begin position="20"/>
        <end position="42"/>
    </location>
</feature>
<dbReference type="RefSeq" id="WP_108640736.1">
    <property type="nucleotide sequence ID" value="NZ_QCYG01000005.1"/>
</dbReference>
<reference evidence="2 3" key="1">
    <citation type="submission" date="2018-04" db="EMBL/GenBank/DDBJ databases">
        <title>Pelagivirga bohaiensis gen. nov., sp. nov., a bacterium isolated from the Bohai Sea.</title>
        <authorList>
            <person name="Ji X."/>
        </authorList>
    </citation>
    <scope>NUCLEOTIDE SEQUENCE [LARGE SCALE GENOMIC DNA]</scope>
    <source>
        <strain evidence="2 3">BH-SD16</strain>
    </source>
</reference>
<comment type="caution">
    <text evidence="2">The sequence shown here is derived from an EMBL/GenBank/DDBJ whole genome shotgun (WGS) entry which is preliminary data.</text>
</comment>
<keyword evidence="3" id="KW-1185">Reference proteome</keyword>
<keyword evidence="1" id="KW-1133">Transmembrane helix</keyword>
<organism evidence="2 3">
    <name type="scientific">Thalassorhabdomicrobium marinisediminis</name>
    <dbReference type="NCBI Taxonomy" id="2170577"/>
    <lineage>
        <taxon>Bacteria</taxon>
        <taxon>Pseudomonadati</taxon>
        <taxon>Pseudomonadota</taxon>
        <taxon>Alphaproteobacteria</taxon>
        <taxon>Rhodobacterales</taxon>
        <taxon>Paracoccaceae</taxon>
        <taxon>Thalassorhabdomicrobium</taxon>
    </lineage>
</organism>
<protein>
    <recommendedName>
        <fullName evidence="4">Pilus assembly protein</fullName>
    </recommendedName>
</protein>
<dbReference type="EMBL" id="QCYG01000005">
    <property type="protein sequence ID" value="PVA06575.1"/>
    <property type="molecule type" value="Genomic_DNA"/>
</dbReference>
<evidence type="ECO:0000256" key="1">
    <source>
        <dbReference type="SAM" id="Phobius"/>
    </source>
</evidence>
<gene>
    <name evidence="2" type="ORF">DC363_08540</name>
</gene>
<proteinExistence type="predicted"/>
<name>A0A2T7FWM3_9RHOB</name>
<dbReference type="Proteomes" id="UP000244817">
    <property type="component" value="Unassembled WGS sequence"/>
</dbReference>
<accession>A0A2T7FWM3</accession>